<keyword evidence="2" id="KW-1185">Reference proteome</keyword>
<dbReference type="Proteomes" id="UP000785679">
    <property type="component" value="Unassembled WGS sequence"/>
</dbReference>
<reference evidence="1" key="1">
    <citation type="submission" date="2019-06" db="EMBL/GenBank/DDBJ databases">
        <authorList>
            <person name="Zheng W."/>
        </authorList>
    </citation>
    <scope>NUCLEOTIDE SEQUENCE</scope>
    <source>
        <strain evidence="1">QDHG01</strain>
    </source>
</reference>
<dbReference type="EMBL" id="RRYP01009817">
    <property type="protein sequence ID" value="TNV78805.1"/>
    <property type="molecule type" value="Genomic_DNA"/>
</dbReference>
<dbReference type="AlphaFoldDB" id="A0A8J8NRB6"/>
<evidence type="ECO:0000313" key="2">
    <source>
        <dbReference type="Proteomes" id="UP000785679"/>
    </source>
</evidence>
<sequence>MCTLKKPPVALFFSSDIYLIAVLDCGNVRRYKLPTNAYEQLEVDQPIHSALQLDEKRCIHKGLILLQAQNGDLIVIDAVNLEIVKVLARGKNKIGEDYKPQLPMQALNTTYQHFTFITYNISQQVVNELTIPCLLHMTHIMQNKQKATRWISYMPLNVDSISAKYYIQTTVTQPLFRKLYPRTCFIIGLDKYGYYAAQPNEQRMMFFLHSDSQPDLYATSGVLNLDYQCIRRIPAPYLSTEPNAEYGISIMPENGDVNLVKMTYHESNENGERNLKFSIVRVLGRIEKFSQIMSFEVVHDDNMQKLYIIVAIEESLPGWVANRRVDLLQFNY</sequence>
<gene>
    <name evidence="1" type="ORF">FGO68_gene13537</name>
</gene>
<comment type="caution">
    <text evidence="1">The sequence shown here is derived from an EMBL/GenBank/DDBJ whole genome shotgun (WGS) entry which is preliminary data.</text>
</comment>
<organism evidence="1 2">
    <name type="scientific">Halteria grandinella</name>
    <dbReference type="NCBI Taxonomy" id="5974"/>
    <lineage>
        <taxon>Eukaryota</taxon>
        <taxon>Sar</taxon>
        <taxon>Alveolata</taxon>
        <taxon>Ciliophora</taxon>
        <taxon>Intramacronucleata</taxon>
        <taxon>Spirotrichea</taxon>
        <taxon>Stichotrichia</taxon>
        <taxon>Sporadotrichida</taxon>
        <taxon>Halteriidae</taxon>
        <taxon>Halteria</taxon>
    </lineage>
</organism>
<proteinExistence type="predicted"/>
<protein>
    <submittedName>
        <fullName evidence="1">Uncharacterized protein</fullName>
    </submittedName>
</protein>
<name>A0A8J8NRB6_HALGN</name>
<accession>A0A8J8NRB6</accession>
<evidence type="ECO:0000313" key="1">
    <source>
        <dbReference type="EMBL" id="TNV78805.1"/>
    </source>
</evidence>